<evidence type="ECO:0000313" key="3">
    <source>
        <dbReference type="Proteomes" id="UP001168972"/>
    </source>
</evidence>
<sequence>MPKNNKKSVDEYHNERAAVKPPAKTGAQRSREYRARQNALTNVANLCTATQQPSTSVFINNDADNNCVNVYGNRSNTSTQEQAMYSHPSIVVQVDTHQQSTPVLCGEPSTSAVRDGQNITAIARKSTAKTATERSREYRTRIKRAMKDSIEARATLVETVTSAPHKTSAERTRLYRVRMRAKQNTTEPQPTTDTITKQLEANSPPLSGMDDSSELGILTTNLQKNSSITHPHIFAEYAADCGLNWI</sequence>
<feature type="compositionally biased region" description="Low complexity" evidence="1">
    <location>
        <begin position="185"/>
        <end position="196"/>
    </location>
</feature>
<feature type="region of interest" description="Disordered" evidence="1">
    <location>
        <begin position="181"/>
        <end position="201"/>
    </location>
</feature>
<name>A0AA39C2V4_MICHY</name>
<feature type="compositionally biased region" description="Basic and acidic residues" evidence="1">
    <location>
        <begin position="7"/>
        <end position="18"/>
    </location>
</feature>
<reference evidence="2" key="2">
    <citation type="submission" date="2023-03" db="EMBL/GenBank/DDBJ databases">
        <authorList>
            <person name="Inwood S.N."/>
            <person name="Skelly J.G."/>
            <person name="Guhlin J."/>
            <person name="Harrop T.W.R."/>
            <person name="Goldson S.G."/>
            <person name="Dearden P.K."/>
        </authorList>
    </citation>
    <scope>NUCLEOTIDE SEQUENCE</scope>
    <source>
        <strain evidence="2">Lincoln</strain>
        <tissue evidence="2">Whole body</tissue>
    </source>
</reference>
<proteinExistence type="predicted"/>
<organism evidence="2 3">
    <name type="scientific">Microctonus hyperodae</name>
    <name type="common">Parasitoid wasp</name>
    <dbReference type="NCBI Taxonomy" id="165561"/>
    <lineage>
        <taxon>Eukaryota</taxon>
        <taxon>Metazoa</taxon>
        <taxon>Ecdysozoa</taxon>
        <taxon>Arthropoda</taxon>
        <taxon>Hexapoda</taxon>
        <taxon>Insecta</taxon>
        <taxon>Pterygota</taxon>
        <taxon>Neoptera</taxon>
        <taxon>Endopterygota</taxon>
        <taxon>Hymenoptera</taxon>
        <taxon>Apocrita</taxon>
        <taxon>Ichneumonoidea</taxon>
        <taxon>Braconidae</taxon>
        <taxon>Euphorinae</taxon>
        <taxon>Microctonus</taxon>
    </lineage>
</organism>
<comment type="caution">
    <text evidence="2">The sequence shown here is derived from an EMBL/GenBank/DDBJ whole genome shotgun (WGS) entry which is preliminary data.</text>
</comment>
<dbReference type="AlphaFoldDB" id="A0AA39C2V4"/>
<evidence type="ECO:0000313" key="2">
    <source>
        <dbReference type="EMBL" id="KAK0156956.1"/>
    </source>
</evidence>
<gene>
    <name evidence="2" type="ORF">PV327_011496</name>
</gene>
<evidence type="ECO:0000256" key="1">
    <source>
        <dbReference type="SAM" id="MobiDB-lite"/>
    </source>
</evidence>
<dbReference type="Proteomes" id="UP001168972">
    <property type="component" value="Unassembled WGS sequence"/>
</dbReference>
<feature type="region of interest" description="Disordered" evidence="1">
    <location>
        <begin position="1"/>
        <end position="30"/>
    </location>
</feature>
<keyword evidence="3" id="KW-1185">Reference proteome</keyword>
<dbReference type="EMBL" id="JAQQBR010002664">
    <property type="protein sequence ID" value="KAK0156956.1"/>
    <property type="molecule type" value="Genomic_DNA"/>
</dbReference>
<reference evidence="2" key="1">
    <citation type="journal article" date="2023" name="bioRxiv">
        <title>Scaffold-level genome assemblies of two parasitoid biocontrol wasps reveal the parthenogenesis mechanism and an associated novel virus.</title>
        <authorList>
            <person name="Inwood S."/>
            <person name="Skelly J."/>
            <person name="Guhlin J."/>
            <person name="Harrop T."/>
            <person name="Goldson S."/>
            <person name="Dearden P."/>
        </authorList>
    </citation>
    <scope>NUCLEOTIDE SEQUENCE</scope>
    <source>
        <strain evidence="2">Lincoln</strain>
        <tissue evidence="2">Whole body</tissue>
    </source>
</reference>
<accession>A0AA39C2V4</accession>
<protein>
    <submittedName>
        <fullName evidence="2">Uncharacterized protein</fullName>
    </submittedName>
</protein>